<dbReference type="Proteomes" id="UP000196640">
    <property type="component" value="Unassembled WGS sequence"/>
</dbReference>
<accession>A0A212AI77</accession>
<sequence>MVFRRLSGMMLRVRRRPWEDDRTGTTPAFKEKVAVAAIKGGTTVIELAQDFDMQPNQIKHWA</sequence>
<evidence type="ECO:0000313" key="3">
    <source>
        <dbReference type="Proteomes" id="UP000196640"/>
    </source>
</evidence>
<gene>
    <name evidence="2" type="ORF">CDV52_19225</name>
    <name evidence="1" type="ORF">CDV53_04620</name>
</gene>
<keyword evidence="4" id="KW-1185">Reference proteome</keyword>
<organism evidence="2 3">
    <name type="scientific">Haematobacter missouriensis</name>
    <dbReference type="NCBI Taxonomy" id="366616"/>
    <lineage>
        <taxon>Bacteria</taxon>
        <taxon>Pseudomonadati</taxon>
        <taxon>Pseudomonadota</taxon>
        <taxon>Alphaproteobacteria</taxon>
        <taxon>Rhodobacterales</taxon>
        <taxon>Paracoccaceae</taxon>
        <taxon>Haematobacter</taxon>
    </lineage>
</organism>
<evidence type="ECO:0000313" key="4">
    <source>
        <dbReference type="Proteomes" id="UP000214673"/>
    </source>
</evidence>
<dbReference type="AlphaFoldDB" id="A0A212AI77"/>
<reference evidence="3 4" key="1">
    <citation type="submission" date="2016-11" db="EMBL/GenBank/DDBJ databases">
        <title>Comparison of Traditional DNA-DNA Hybridization with In Silico Genomic Analysis.</title>
        <authorList>
            <person name="Nicholson A.C."/>
            <person name="Sammons S."/>
            <person name="Humrighouse B.W."/>
            <person name="Graziano J."/>
            <person name="Lasker B."/>
            <person name="Whitney A.M."/>
            <person name="Mcquiston J.R."/>
        </authorList>
    </citation>
    <scope>NUCLEOTIDE SEQUENCE [LARGE SCALE GENOMIC DNA]</scope>
    <source>
        <strain evidence="1 4">H1892</strain>
        <strain evidence="2 3">H2381</strain>
    </source>
</reference>
<evidence type="ECO:0000313" key="2">
    <source>
        <dbReference type="EMBL" id="OWJ81230.1"/>
    </source>
</evidence>
<proteinExistence type="predicted"/>
<dbReference type="Proteomes" id="UP000214673">
    <property type="component" value="Unassembled WGS sequence"/>
</dbReference>
<dbReference type="SUPFAM" id="SSF48295">
    <property type="entry name" value="TrpR-like"/>
    <property type="match status" value="1"/>
</dbReference>
<dbReference type="EMBL" id="NIPV01000015">
    <property type="protein sequence ID" value="OWJ77780.1"/>
    <property type="molecule type" value="Genomic_DNA"/>
</dbReference>
<name>A0A212AI77_9RHOB</name>
<dbReference type="EMBL" id="NIPX01000045">
    <property type="protein sequence ID" value="OWJ81230.1"/>
    <property type="molecule type" value="Genomic_DNA"/>
</dbReference>
<evidence type="ECO:0000313" key="1">
    <source>
        <dbReference type="EMBL" id="OWJ77780.1"/>
    </source>
</evidence>
<dbReference type="InterPro" id="IPR010921">
    <property type="entry name" value="Trp_repressor/repl_initiator"/>
</dbReference>
<comment type="caution">
    <text evidence="2">The sequence shown here is derived from an EMBL/GenBank/DDBJ whole genome shotgun (WGS) entry which is preliminary data.</text>
</comment>
<protein>
    <recommendedName>
        <fullName evidence="5">Transposase</fullName>
    </recommendedName>
</protein>
<evidence type="ECO:0008006" key="5">
    <source>
        <dbReference type="Google" id="ProtNLM"/>
    </source>
</evidence>
<dbReference type="GO" id="GO:0043565">
    <property type="term" value="F:sequence-specific DNA binding"/>
    <property type="evidence" value="ECO:0007669"/>
    <property type="project" value="InterPro"/>
</dbReference>